<gene>
    <name evidence="2" type="ORF">AGRHK599_LOCUS262</name>
</gene>
<dbReference type="EMBL" id="CAICSX020000001">
    <property type="protein sequence ID" value="CAD0210247.1"/>
    <property type="molecule type" value="Genomic_DNA"/>
</dbReference>
<dbReference type="RefSeq" id="WP_065114900.1">
    <property type="nucleotide sequence ID" value="NZ_CAICSX020000001.1"/>
</dbReference>
<dbReference type="AlphaFoldDB" id="A0AAN2DBK2"/>
<name>A0AAN2DBK2_RHIRH</name>
<keyword evidence="1" id="KW-1133">Transmembrane helix</keyword>
<accession>A0AAN2DBK2</accession>
<proteinExistence type="predicted"/>
<keyword evidence="1" id="KW-0812">Transmembrane</keyword>
<dbReference type="Proteomes" id="UP000528185">
    <property type="component" value="Unassembled WGS sequence"/>
</dbReference>
<evidence type="ECO:0000256" key="1">
    <source>
        <dbReference type="SAM" id="Phobius"/>
    </source>
</evidence>
<keyword evidence="1" id="KW-0472">Membrane</keyword>
<evidence type="ECO:0000313" key="3">
    <source>
        <dbReference type="Proteomes" id="UP000528185"/>
    </source>
</evidence>
<sequence length="77" mass="8372">MKKLMIWTAGGFGLALACGLAGLPYLSATVFTLTVFCALQVLAVWFFGFVWSLPDRIEAWAEVPSSITIGGNRECEK</sequence>
<dbReference type="KEGG" id="aro:B0909_10505"/>
<evidence type="ECO:0000313" key="2">
    <source>
        <dbReference type="EMBL" id="CAD0210247.1"/>
    </source>
</evidence>
<feature type="transmembrane region" description="Helical" evidence="1">
    <location>
        <begin position="31"/>
        <end position="51"/>
    </location>
</feature>
<protein>
    <submittedName>
        <fullName evidence="2">Uncharacterized protein</fullName>
    </submittedName>
</protein>
<reference evidence="2 3" key="1">
    <citation type="submission" date="2020-06" db="EMBL/GenBank/DDBJ databases">
        <authorList>
            <person name="De Coninck B."/>
            <person name="Ibrahim H."/>
        </authorList>
    </citation>
    <scope>NUCLEOTIDE SEQUENCE [LARGE SCALE GENOMIC DNA]</scope>
    <source>
        <strain evidence="2">Ag_rhizogenes_K599</strain>
    </source>
</reference>
<organism evidence="2 3">
    <name type="scientific">Rhizobium rhizogenes</name>
    <name type="common">Agrobacterium rhizogenes</name>
    <dbReference type="NCBI Taxonomy" id="359"/>
    <lineage>
        <taxon>Bacteria</taxon>
        <taxon>Pseudomonadati</taxon>
        <taxon>Pseudomonadota</taxon>
        <taxon>Alphaproteobacteria</taxon>
        <taxon>Hyphomicrobiales</taxon>
        <taxon>Rhizobiaceae</taxon>
        <taxon>Rhizobium/Agrobacterium group</taxon>
        <taxon>Rhizobium</taxon>
    </lineage>
</organism>
<comment type="caution">
    <text evidence="2">The sequence shown here is derived from an EMBL/GenBank/DDBJ whole genome shotgun (WGS) entry which is preliminary data.</text>
</comment>
<dbReference type="PROSITE" id="PS51257">
    <property type="entry name" value="PROKAR_LIPOPROTEIN"/>
    <property type="match status" value="1"/>
</dbReference>